<accession>A0ABU9BJB2</accession>
<dbReference type="Gene3D" id="1.10.510.10">
    <property type="entry name" value="Transferase(Phosphotransferase) domain 1"/>
    <property type="match status" value="1"/>
</dbReference>
<dbReference type="InterPro" id="IPR011009">
    <property type="entry name" value="Kinase-like_dom_sf"/>
</dbReference>
<dbReference type="PANTHER" id="PTHR43289:SF34">
    <property type="entry name" value="SERINE_THREONINE-PROTEIN KINASE YBDM-RELATED"/>
    <property type="match status" value="1"/>
</dbReference>
<keyword evidence="4" id="KW-0067">ATP-binding</keyword>
<dbReference type="Proteomes" id="UP001371218">
    <property type="component" value="Unassembled WGS sequence"/>
</dbReference>
<sequence>MSLPDRERWLRLSPLLDELLDLPDEQRPAHLSRLQAQHPTLATELADLLGSHGDASSAQFLNGTAATAAKPSLAGQRLGPYVLISPIAQGGAGSVWRARRDDGRFEGEVAIKLLHMSLVGQAAAQRFRREGSILARLTHPHIARLLDAGVSDGGQPYLVLEWVDGERIDDHCDRLKLGVEQRLSLLTDVMSAVSHAHSHLVIHRDIKPPNILVDRSGQVKLLDFGIAKILQGESWSAAATSITRDNGGQSLTPEYAAPEQWLGETVTTATDVYALGVLMFCLLSGRHPTAPAGATVERVMRATLDCEPSPLGGACAPEVAAMRGTTARVLQRRLRGDLSNIAARALAKPPKLRYPTVDALAEDLRRYRAHEPVEAHARSWAYHWSKFARRHRVAVGAGVLSAVAITAGMIGTVSQARRAEQQAARAERERDRALREVAYTQSSGEFVSFLLQEGDEKPFTAEDLLARAETVVDQQFAGEPAQHAHLLLLVANLYGQAGLPAKSRPLLQRALQSAAHVRDAGLTAGIECQLAQDHAAEGDFTQARALLESALARLQVEGDGDPSKRAICLQARSEVATRSGDAQAALADARAAIETMPKEQLGPTGRYGEMAVVLQATLASALNKAGQPAEAVQASRRAIDALLAMGRGRTRQAVGLYNNLGVQLSRGGQTAEAEKAIQQALAISRGFGNVEPRLEGNYAIRLVDLGRGHEAVPLLQHAIREIESQGDKRSGAVLMIQGAQAWCQSGDLTGCERELDWTESRLKAIAPSTSATFSGLAMSRAQLALRRHRPGLAADLLKQAVDGFDAARDQSRMGIRALSLLARTQVQLGDLNAARSTADRAVNEAQASLAGFGHSEWLGSALAAKALVHQARGERLEAQQTRQQALEHLQATLNESSPALVELREQIAQDAGAS</sequence>
<evidence type="ECO:0000256" key="5">
    <source>
        <dbReference type="SAM" id="Coils"/>
    </source>
</evidence>
<dbReference type="SMART" id="SM00220">
    <property type="entry name" value="S_TKc"/>
    <property type="match status" value="1"/>
</dbReference>
<name>A0ABU9BJB2_9BURK</name>
<proteinExistence type="predicted"/>
<organism evidence="7 8">
    <name type="scientific">Ideonella lacteola</name>
    <dbReference type="NCBI Taxonomy" id="2984193"/>
    <lineage>
        <taxon>Bacteria</taxon>
        <taxon>Pseudomonadati</taxon>
        <taxon>Pseudomonadota</taxon>
        <taxon>Betaproteobacteria</taxon>
        <taxon>Burkholderiales</taxon>
        <taxon>Sphaerotilaceae</taxon>
        <taxon>Ideonella</taxon>
    </lineage>
</organism>
<feature type="coiled-coil region" evidence="5">
    <location>
        <begin position="409"/>
        <end position="436"/>
    </location>
</feature>
<dbReference type="SUPFAM" id="SSF56112">
    <property type="entry name" value="Protein kinase-like (PK-like)"/>
    <property type="match status" value="1"/>
</dbReference>
<dbReference type="InterPro" id="IPR008271">
    <property type="entry name" value="Ser/Thr_kinase_AS"/>
</dbReference>
<evidence type="ECO:0000256" key="2">
    <source>
        <dbReference type="ARBA" id="ARBA00022741"/>
    </source>
</evidence>
<keyword evidence="3 7" id="KW-0418">Kinase</keyword>
<evidence type="ECO:0000313" key="8">
    <source>
        <dbReference type="Proteomes" id="UP001371218"/>
    </source>
</evidence>
<keyword evidence="2" id="KW-0547">Nucleotide-binding</keyword>
<dbReference type="CDD" id="cd14014">
    <property type="entry name" value="STKc_PknB_like"/>
    <property type="match status" value="1"/>
</dbReference>
<dbReference type="Pfam" id="PF00069">
    <property type="entry name" value="Pkinase"/>
    <property type="match status" value="1"/>
</dbReference>
<keyword evidence="5" id="KW-0175">Coiled coil</keyword>
<protein>
    <submittedName>
        <fullName evidence="7">Protein kinase</fullName>
    </submittedName>
</protein>
<dbReference type="Gene3D" id="1.25.40.10">
    <property type="entry name" value="Tetratricopeptide repeat domain"/>
    <property type="match status" value="3"/>
</dbReference>
<dbReference type="PANTHER" id="PTHR43289">
    <property type="entry name" value="MITOGEN-ACTIVATED PROTEIN KINASE KINASE KINASE 20-RELATED"/>
    <property type="match status" value="1"/>
</dbReference>
<dbReference type="Gene3D" id="3.30.200.20">
    <property type="entry name" value="Phosphorylase Kinase, domain 1"/>
    <property type="match status" value="1"/>
</dbReference>
<evidence type="ECO:0000259" key="6">
    <source>
        <dbReference type="PROSITE" id="PS50011"/>
    </source>
</evidence>
<dbReference type="EMBL" id="JBBUTG010000001">
    <property type="protein sequence ID" value="MEK8029821.1"/>
    <property type="molecule type" value="Genomic_DNA"/>
</dbReference>
<dbReference type="RefSeq" id="WP_341424154.1">
    <property type="nucleotide sequence ID" value="NZ_JBBUTG010000001.1"/>
</dbReference>
<comment type="caution">
    <text evidence="7">The sequence shown here is derived from an EMBL/GenBank/DDBJ whole genome shotgun (WGS) entry which is preliminary data.</text>
</comment>
<evidence type="ECO:0000256" key="4">
    <source>
        <dbReference type="ARBA" id="ARBA00022840"/>
    </source>
</evidence>
<dbReference type="InterPro" id="IPR000719">
    <property type="entry name" value="Prot_kinase_dom"/>
</dbReference>
<reference evidence="7 8" key="1">
    <citation type="submission" date="2024-04" db="EMBL/GenBank/DDBJ databases">
        <title>Novel species of the genus Ideonella isolated from streams.</title>
        <authorList>
            <person name="Lu H."/>
        </authorList>
    </citation>
    <scope>NUCLEOTIDE SEQUENCE [LARGE SCALE GENOMIC DNA]</scope>
    <source>
        <strain evidence="7 8">DXS29W</strain>
    </source>
</reference>
<keyword evidence="8" id="KW-1185">Reference proteome</keyword>
<dbReference type="InterPro" id="IPR011990">
    <property type="entry name" value="TPR-like_helical_dom_sf"/>
</dbReference>
<dbReference type="SMART" id="SM00028">
    <property type="entry name" value="TPR"/>
    <property type="match status" value="5"/>
</dbReference>
<dbReference type="PROSITE" id="PS50011">
    <property type="entry name" value="PROTEIN_KINASE_DOM"/>
    <property type="match status" value="1"/>
</dbReference>
<dbReference type="SUPFAM" id="SSF48452">
    <property type="entry name" value="TPR-like"/>
    <property type="match status" value="3"/>
</dbReference>
<evidence type="ECO:0000256" key="3">
    <source>
        <dbReference type="ARBA" id="ARBA00022777"/>
    </source>
</evidence>
<dbReference type="InterPro" id="IPR019734">
    <property type="entry name" value="TPR_rpt"/>
</dbReference>
<evidence type="ECO:0000313" key="7">
    <source>
        <dbReference type="EMBL" id="MEK8029821.1"/>
    </source>
</evidence>
<feature type="domain" description="Protein kinase" evidence="6">
    <location>
        <begin position="81"/>
        <end position="373"/>
    </location>
</feature>
<dbReference type="PROSITE" id="PS00108">
    <property type="entry name" value="PROTEIN_KINASE_ST"/>
    <property type="match status" value="1"/>
</dbReference>
<keyword evidence="1" id="KW-0808">Transferase</keyword>
<evidence type="ECO:0000256" key="1">
    <source>
        <dbReference type="ARBA" id="ARBA00022679"/>
    </source>
</evidence>
<dbReference type="GO" id="GO:0016301">
    <property type="term" value="F:kinase activity"/>
    <property type="evidence" value="ECO:0007669"/>
    <property type="project" value="UniProtKB-KW"/>
</dbReference>
<gene>
    <name evidence="7" type="ORF">AACH06_03220</name>
</gene>